<sequence length="163" mass="18308">MYKLSPAFSPVLTVMFSLIFALLVGCQPADKKSLPGAEPQCLAQQSECVVHTQYGDFRVLFNVSKVLTETPFEISVEYLGNKSVNNISGYLEGRDMFMGKIPLFLTGQREHKYLAEVMLGSCAQSSMIWRLWLTAEFTEQARAGESEGKDKQQFFIDFPSSNQ</sequence>
<gene>
    <name evidence="1" type="ORF">H3N35_17180</name>
</gene>
<dbReference type="PROSITE" id="PS51257">
    <property type="entry name" value="PROKAR_LIPOPROTEIN"/>
    <property type="match status" value="1"/>
</dbReference>
<organism evidence="1 2">
    <name type="scientific">Thalassomonas haliotis</name>
    <dbReference type="NCBI Taxonomy" id="485448"/>
    <lineage>
        <taxon>Bacteria</taxon>
        <taxon>Pseudomonadati</taxon>
        <taxon>Pseudomonadota</taxon>
        <taxon>Gammaproteobacteria</taxon>
        <taxon>Alteromonadales</taxon>
        <taxon>Colwelliaceae</taxon>
        <taxon>Thalassomonas</taxon>
    </lineage>
</organism>
<proteinExistence type="predicted"/>
<accession>A0ABY7V8Q6</accession>
<protein>
    <recommendedName>
        <fullName evidence="3">Lipoprotein</fullName>
    </recommendedName>
</protein>
<evidence type="ECO:0008006" key="3">
    <source>
        <dbReference type="Google" id="ProtNLM"/>
    </source>
</evidence>
<reference evidence="1 2" key="1">
    <citation type="journal article" date="2022" name="Mar. Drugs">
        <title>Bioassay-Guided Fractionation Leads to the Detection of Cholic Acid Generated by the Rare Thalassomonas sp.</title>
        <authorList>
            <person name="Pheiffer F."/>
            <person name="Schneider Y.K."/>
            <person name="Hansen E.H."/>
            <person name="Andersen J.H."/>
            <person name="Isaksson J."/>
            <person name="Busche T."/>
            <person name="R C."/>
            <person name="Kalinowski J."/>
            <person name="Zyl L.V."/>
            <person name="Trindade M."/>
        </authorList>
    </citation>
    <scope>NUCLEOTIDE SEQUENCE [LARGE SCALE GENOMIC DNA]</scope>
    <source>
        <strain evidence="1 2">A5K-61T</strain>
    </source>
</reference>
<dbReference type="Proteomes" id="UP001215231">
    <property type="component" value="Chromosome"/>
</dbReference>
<name>A0ABY7V8Q6_9GAMM</name>
<keyword evidence="2" id="KW-1185">Reference proteome</keyword>
<dbReference type="EMBL" id="CP059693">
    <property type="protein sequence ID" value="WDE10025.1"/>
    <property type="molecule type" value="Genomic_DNA"/>
</dbReference>
<dbReference type="RefSeq" id="WP_274050038.1">
    <property type="nucleotide sequence ID" value="NZ_CP059693.1"/>
</dbReference>
<evidence type="ECO:0000313" key="2">
    <source>
        <dbReference type="Proteomes" id="UP001215231"/>
    </source>
</evidence>
<evidence type="ECO:0000313" key="1">
    <source>
        <dbReference type="EMBL" id="WDE10025.1"/>
    </source>
</evidence>